<keyword evidence="1" id="KW-0863">Zinc-finger</keyword>
<dbReference type="EMBL" id="JAMDMJ010000017">
    <property type="protein sequence ID" value="MCY9597071.1"/>
    <property type="molecule type" value="Genomic_DNA"/>
</dbReference>
<feature type="domain" description="SWIM-type" evidence="4">
    <location>
        <begin position="60"/>
        <end position="93"/>
    </location>
</feature>
<feature type="region of interest" description="Disordered" evidence="3">
    <location>
        <begin position="112"/>
        <end position="138"/>
    </location>
</feature>
<sequence>MLELQIPKNRMNYLIKQMQTHMDPEDMERGWLFHHKGRVSGVELVGGTVVHASVRGNDRYHTTIDLESFSAGDCTCSFDKPCRHMAAVIFALYVPHGRPELLVQELKRAMTTKRKSAKNADRESKRRTSEPVPGGSPEDWHRFFEAQYHGFSISHQYSFDLFVTSAFERFQAFASGWPDGIRLLYDLHVNFFVMHRMEQFFGDTKNSYLSGYHESNAKTAAADCLSRLDRLLASPALPVSVKEHPKRWTEALNRLASLALQGKEGPNDWLYAYRAVWWALPKKAEWIKREKERLDKQLQEREESRRNRKQDVLLVARAHFDLMENNADAAFLRLEALHQRRARDFILYMRRCHERAEWDILLSWLRWLAPTMQSAAQDDFRLLCQYWTDAAKHADADDEWVRIMETLLPRSYYVYTGYLLQTKRYRQWVDLQIANRIGPQNLYALELRSVEESDPSLLLPLYHQAVERSVLEKNRTSYKTAVRLLKKLHGYYTTLGRKREWETYINRLSDHFVRLRAFQEELEKGSWLP</sequence>
<feature type="coiled-coil region" evidence="2">
    <location>
        <begin position="284"/>
        <end position="311"/>
    </location>
</feature>
<protein>
    <submittedName>
        <fullName evidence="5">SWIM zinc finger domain-containing protein</fullName>
    </submittedName>
    <submittedName>
        <fullName evidence="6">SWIM zinc finger family protein</fullName>
    </submittedName>
</protein>
<organism evidence="6 7">
    <name type="scientific">Paenibacillus chitinolyticus</name>
    <dbReference type="NCBI Taxonomy" id="79263"/>
    <lineage>
        <taxon>Bacteria</taxon>
        <taxon>Bacillati</taxon>
        <taxon>Bacillota</taxon>
        <taxon>Bacilli</taxon>
        <taxon>Bacillales</taxon>
        <taxon>Paenibacillaceae</taxon>
        <taxon>Paenibacillus</taxon>
    </lineage>
</organism>
<dbReference type="KEGG" id="pchi:PC41400_29605"/>
<dbReference type="AlphaFoldDB" id="A0A410X4P3"/>
<reference evidence="5 8" key="2">
    <citation type="submission" date="2022-05" db="EMBL/GenBank/DDBJ databases">
        <title>Genome Sequencing of Bee-Associated Microbes.</title>
        <authorList>
            <person name="Dunlap C."/>
        </authorList>
    </citation>
    <scope>NUCLEOTIDE SEQUENCE [LARGE SCALE GENOMIC DNA]</scope>
    <source>
        <strain evidence="5 8">NRRL B-23120</strain>
    </source>
</reference>
<keyword evidence="8" id="KW-1185">Reference proteome</keyword>
<evidence type="ECO:0000256" key="1">
    <source>
        <dbReference type="PROSITE-ProRule" id="PRU00325"/>
    </source>
</evidence>
<dbReference type="OrthoDB" id="7593573at2"/>
<dbReference type="PROSITE" id="PS50966">
    <property type="entry name" value="ZF_SWIM"/>
    <property type="match status" value="1"/>
</dbReference>
<dbReference type="Proteomes" id="UP000288943">
    <property type="component" value="Chromosome"/>
</dbReference>
<keyword evidence="1" id="KW-0479">Metal-binding</keyword>
<gene>
    <name evidence="5" type="ORF">M5X16_15015</name>
    <name evidence="6" type="ORF">PC41400_29605</name>
</gene>
<evidence type="ECO:0000313" key="5">
    <source>
        <dbReference type="EMBL" id="MCY9597071.1"/>
    </source>
</evidence>
<reference evidence="6 7" key="1">
    <citation type="submission" date="2018-01" db="EMBL/GenBank/DDBJ databases">
        <title>The whole genome sequencing and assembly of Paenibacillus chitinolyticus KCCM 41400 strain.</title>
        <authorList>
            <person name="Kim J.-Y."/>
            <person name="Park M.-K."/>
            <person name="Lee Y.-J."/>
            <person name="Yi H."/>
            <person name="Bahn Y.-S."/>
            <person name="Kim J.F."/>
            <person name="Lee D.-W."/>
        </authorList>
    </citation>
    <scope>NUCLEOTIDE SEQUENCE [LARGE SCALE GENOMIC DNA]</scope>
    <source>
        <strain evidence="6 7">KCCM 41400</strain>
    </source>
</reference>
<dbReference type="InterPro" id="IPR007527">
    <property type="entry name" value="Znf_SWIM"/>
</dbReference>
<dbReference type="EMBL" id="CP026520">
    <property type="protein sequence ID" value="QAV21587.1"/>
    <property type="molecule type" value="Genomic_DNA"/>
</dbReference>
<name>A0A410X4P3_9BACL</name>
<feature type="compositionally biased region" description="Basic and acidic residues" evidence="3">
    <location>
        <begin position="118"/>
        <end position="129"/>
    </location>
</feature>
<dbReference type="GeneID" id="95378952"/>
<dbReference type="Pfam" id="PF04434">
    <property type="entry name" value="SWIM"/>
    <property type="match status" value="1"/>
</dbReference>
<accession>A0A410X4P3</accession>
<proteinExistence type="predicted"/>
<dbReference type="Proteomes" id="UP001527202">
    <property type="component" value="Unassembled WGS sequence"/>
</dbReference>
<dbReference type="GO" id="GO:0008270">
    <property type="term" value="F:zinc ion binding"/>
    <property type="evidence" value="ECO:0007669"/>
    <property type="project" value="UniProtKB-KW"/>
</dbReference>
<evidence type="ECO:0000256" key="3">
    <source>
        <dbReference type="SAM" id="MobiDB-lite"/>
    </source>
</evidence>
<evidence type="ECO:0000256" key="2">
    <source>
        <dbReference type="SAM" id="Coils"/>
    </source>
</evidence>
<evidence type="ECO:0000259" key="4">
    <source>
        <dbReference type="PROSITE" id="PS50966"/>
    </source>
</evidence>
<evidence type="ECO:0000313" key="6">
    <source>
        <dbReference type="EMBL" id="QAV21587.1"/>
    </source>
</evidence>
<keyword evidence="2" id="KW-0175">Coiled coil</keyword>
<evidence type="ECO:0000313" key="8">
    <source>
        <dbReference type="Proteomes" id="UP001527202"/>
    </source>
</evidence>
<keyword evidence="1" id="KW-0862">Zinc</keyword>
<dbReference type="RefSeq" id="WP_042235140.1">
    <property type="nucleotide sequence ID" value="NZ_CP026520.1"/>
</dbReference>
<evidence type="ECO:0000313" key="7">
    <source>
        <dbReference type="Proteomes" id="UP000288943"/>
    </source>
</evidence>